<name>A0A8T2TDR8_CERRI</name>
<sequence>MSVSADACLERPSKFLRRSLSFCHSQISPLSVCNHNVSYLYPTGCNGWSCSDLSARADTVFLHHQHNHPHYHYNYHHHYHNLHQYHAYLLNPPCGEDSISMYRHHLSSNLLDSTTINNHNSSQSLLTGACLVLCPLHEPQSLWPHIWRNLPDELIERILAFLPVSSIFRFTVVCKSWHALIFSRHFLSFRSQIQLHHSPQPQPGAYFLATNRWRYQSLFAYEVFSKKWLSFLFDFLPSLAYPVSSAGGLICFMSSNLDTGSASLMVCNPLTRKWKLLPSILSKRTPLAISMILNSKRMSYNILVAGSLEDSNARRTTEMYDSTTRSWVHCGPLPQHEDISRSMVGYNGYYLCLPRTLRSGLLAFNLETRLWTTMKTGKIPGCSKFRHLVECGGRILVVGKSSRRYVLGLYIWSLDPKTLRWKEVGNMPHSICEEFFRSPSECFYCTAQDPFIFFSRYFCNQGLVYNTMENSWKQVVGCPLLTHPLLLPFNPGLDPVD</sequence>
<dbReference type="InterPro" id="IPR036047">
    <property type="entry name" value="F-box-like_dom_sf"/>
</dbReference>
<dbReference type="InterPro" id="IPR001810">
    <property type="entry name" value="F-box_dom"/>
</dbReference>
<dbReference type="InterPro" id="IPR005174">
    <property type="entry name" value="KIB1-4_b-propeller"/>
</dbReference>
<gene>
    <name evidence="2" type="ORF">KP509_13G019100</name>
</gene>
<dbReference type="EMBL" id="CM035418">
    <property type="protein sequence ID" value="KAH7420720.1"/>
    <property type="molecule type" value="Genomic_DNA"/>
</dbReference>
<dbReference type="CDD" id="cd22157">
    <property type="entry name" value="F-box_AtFBW1-like"/>
    <property type="match status" value="1"/>
</dbReference>
<comment type="caution">
    <text evidence="2">The sequence shown here is derived from an EMBL/GenBank/DDBJ whole genome shotgun (WGS) entry which is preliminary data.</text>
</comment>
<evidence type="ECO:0000313" key="2">
    <source>
        <dbReference type="EMBL" id="KAH7420720.1"/>
    </source>
</evidence>
<proteinExistence type="predicted"/>
<dbReference type="SUPFAM" id="SSF117281">
    <property type="entry name" value="Kelch motif"/>
    <property type="match status" value="1"/>
</dbReference>
<protein>
    <recommendedName>
        <fullName evidence="1">F-box domain-containing protein</fullName>
    </recommendedName>
</protein>
<dbReference type="SMART" id="SM00256">
    <property type="entry name" value="FBOX"/>
    <property type="match status" value="1"/>
</dbReference>
<keyword evidence="3" id="KW-1185">Reference proteome</keyword>
<dbReference type="PROSITE" id="PS50181">
    <property type="entry name" value="FBOX"/>
    <property type="match status" value="1"/>
</dbReference>
<dbReference type="Pfam" id="PF00646">
    <property type="entry name" value="F-box"/>
    <property type="match status" value="1"/>
</dbReference>
<reference evidence="2" key="1">
    <citation type="submission" date="2021-08" db="EMBL/GenBank/DDBJ databases">
        <title>WGS assembly of Ceratopteris richardii.</title>
        <authorList>
            <person name="Marchant D.B."/>
            <person name="Chen G."/>
            <person name="Jenkins J."/>
            <person name="Shu S."/>
            <person name="Leebens-Mack J."/>
            <person name="Grimwood J."/>
            <person name="Schmutz J."/>
            <person name="Soltis P."/>
            <person name="Soltis D."/>
            <person name="Chen Z.-H."/>
        </authorList>
    </citation>
    <scope>NUCLEOTIDE SEQUENCE</scope>
    <source>
        <strain evidence="2">Whitten #5841</strain>
        <tissue evidence="2">Leaf</tissue>
    </source>
</reference>
<feature type="domain" description="F-box" evidence="1">
    <location>
        <begin position="144"/>
        <end position="192"/>
    </location>
</feature>
<dbReference type="AlphaFoldDB" id="A0A8T2TDR8"/>
<dbReference type="OrthoDB" id="2095648at2759"/>
<dbReference type="PANTHER" id="PTHR31672:SF2">
    <property type="entry name" value="F-BOX DOMAIN-CONTAINING PROTEIN"/>
    <property type="match status" value="1"/>
</dbReference>
<organism evidence="2 3">
    <name type="scientific">Ceratopteris richardii</name>
    <name type="common">Triangle waterfern</name>
    <dbReference type="NCBI Taxonomy" id="49495"/>
    <lineage>
        <taxon>Eukaryota</taxon>
        <taxon>Viridiplantae</taxon>
        <taxon>Streptophyta</taxon>
        <taxon>Embryophyta</taxon>
        <taxon>Tracheophyta</taxon>
        <taxon>Polypodiopsida</taxon>
        <taxon>Polypodiidae</taxon>
        <taxon>Polypodiales</taxon>
        <taxon>Pteridineae</taxon>
        <taxon>Pteridaceae</taxon>
        <taxon>Parkerioideae</taxon>
        <taxon>Ceratopteris</taxon>
    </lineage>
</organism>
<evidence type="ECO:0000313" key="3">
    <source>
        <dbReference type="Proteomes" id="UP000825935"/>
    </source>
</evidence>
<dbReference type="Proteomes" id="UP000825935">
    <property type="component" value="Chromosome 13"/>
</dbReference>
<dbReference type="Gene3D" id="2.120.10.80">
    <property type="entry name" value="Kelch-type beta propeller"/>
    <property type="match status" value="1"/>
</dbReference>
<accession>A0A8T2TDR8</accession>
<dbReference type="PANTHER" id="PTHR31672">
    <property type="entry name" value="BNACNNG10540D PROTEIN"/>
    <property type="match status" value="1"/>
</dbReference>
<dbReference type="Pfam" id="PF03478">
    <property type="entry name" value="Beta-prop_KIB1-4"/>
    <property type="match status" value="1"/>
</dbReference>
<dbReference type="OMA" id="SWHALIF"/>
<dbReference type="InterPro" id="IPR015915">
    <property type="entry name" value="Kelch-typ_b-propeller"/>
</dbReference>
<dbReference type="InterPro" id="IPR050796">
    <property type="entry name" value="SCF_F-box_component"/>
</dbReference>
<evidence type="ECO:0000259" key="1">
    <source>
        <dbReference type="PROSITE" id="PS50181"/>
    </source>
</evidence>
<dbReference type="Gene3D" id="1.20.1280.50">
    <property type="match status" value="1"/>
</dbReference>
<dbReference type="SUPFAM" id="SSF81383">
    <property type="entry name" value="F-box domain"/>
    <property type="match status" value="1"/>
</dbReference>